<evidence type="ECO:0000313" key="2">
    <source>
        <dbReference type="EMBL" id="GFH11844.1"/>
    </source>
</evidence>
<dbReference type="EMBL" id="BLLF01000441">
    <property type="protein sequence ID" value="GFH11844.1"/>
    <property type="molecule type" value="Genomic_DNA"/>
</dbReference>
<keyword evidence="3" id="KW-1185">Reference proteome</keyword>
<comment type="caution">
    <text evidence="2">The sequence shown here is derived from an EMBL/GenBank/DDBJ whole genome shotgun (WGS) entry which is preliminary data.</text>
</comment>
<feature type="region of interest" description="Disordered" evidence="1">
    <location>
        <begin position="89"/>
        <end position="183"/>
    </location>
</feature>
<proteinExistence type="predicted"/>
<protein>
    <submittedName>
        <fullName evidence="2">Uncharacterized protein</fullName>
    </submittedName>
</protein>
<dbReference type="AlphaFoldDB" id="A0A699YYK8"/>
<feature type="compositionally biased region" description="Basic residues" evidence="1">
    <location>
        <begin position="124"/>
        <end position="136"/>
    </location>
</feature>
<name>A0A699YYK8_HAELA</name>
<evidence type="ECO:0000256" key="1">
    <source>
        <dbReference type="SAM" id="MobiDB-lite"/>
    </source>
</evidence>
<accession>A0A699YYK8</accession>
<organism evidence="2 3">
    <name type="scientific">Haematococcus lacustris</name>
    <name type="common">Green alga</name>
    <name type="synonym">Haematococcus pluvialis</name>
    <dbReference type="NCBI Taxonomy" id="44745"/>
    <lineage>
        <taxon>Eukaryota</taxon>
        <taxon>Viridiplantae</taxon>
        <taxon>Chlorophyta</taxon>
        <taxon>core chlorophytes</taxon>
        <taxon>Chlorophyceae</taxon>
        <taxon>CS clade</taxon>
        <taxon>Chlamydomonadales</taxon>
        <taxon>Haematococcaceae</taxon>
        <taxon>Haematococcus</taxon>
    </lineage>
</organism>
<evidence type="ECO:0000313" key="3">
    <source>
        <dbReference type="Proteomes" id="UP000485058"/>
    </source>
</evidence>
<reference evidence="2 3" key="1">
    <citation type="submission" date="2020-02" db="EMBL/GenBank/DDBJ databases">
        <title>Draft genome sequence of Haematococcus lacustris strain NIES-144.</title>
        <authorList>
            <person name="Morimoto D."/>
            <person name="Nakagawa S."/>
            <person name="Yoshida T."/>
            <person name="Sawayama S."/>
        </authorList>
    </citation>
    <scope>NUCLEOTIDE SEQUENCE [LARGE SCALE GENOMIC DNA]</scope>
    <source>
        <strain evidence="2 3">NIES-144</strain>
    </source>
</reference>
<gene>
    <name evidence="2" type="ORF">HaLaN_07414</name>
</gene>
<sequence>MYGAQDRVLEQFFKKLEEDMAKVSMERHGHAKQLVVFLGAVSIGTGGGWGADAVLRACCKVVCRPRGSEQLRGRVVLVDEHRTTRVSSAVYGKQPCEEELGHKQPTRPAGWKPPAGQVEWPHASPHRSHAAARRPRSQQPQSQGPALPRQPSAASAPRLSRQLSPPSAPRAKARARLPKLSQHHSLAGGWTGLECSSKHAAHWGEQVAPAGAVLVAKAGSSASQGQGVPWPGLQAAARQATQGLAAACFCTVVCAPFLSCHQLTISA</sequence>
<feature type="non-terminal residue" evidence="2">
    <location>
        <position position="267"/>
    </location>
</feature>
<dbReference type="Proteomes" id="UP000485058">
    <property type="component" value="Unassembled WGS sequence"/>
</dbReference>
<feature type="non-terminal residue" evidence="2">
    <location>
        <position position="1"/>
    </location>
</feature>